<dbReference type="PRINTS" id="PR00377">
    <property type="entry name" value="IMPHPHTASES"/>
</dbReference>
<evidence type="ECO:0000256" key="3">
    <source>
        <dbReference type="ARBA" id="ARBA00009759"/>
    </source>
</evidence>
<evidence type="ECO:0000256" key="5">
    <source>
        <dbReference type="ARBA" id="ARBA00019784"/>
    </source>
</evidence>
<organism evidence="10 11">
    <name type="scientific">Agrobacterium deltaense Zutra 3/1</name>
    <dbReference type="NCBI Taxonomy" id="1183427"/>
    <lineage>
        <taxon>Bacteria</taxon>
        <taxon>Pseudomonadati</taxon>
        <taxon>Pseudomonadota</taxon>
        <taxon>Alphaproteobacteria</taxon>
        <taxon>Hyphomicrobiales</taxon>
        <taxon>Rhizobiaceae</taxon>
        <taxon>Rhizobium/Agrobacterium group</taxon>
        <taxon>Agrobacterium</taxon>
    </lineage>
</organism>
<dbReference type="GO" id="GO:0006020">
    <property type="term" value="P:inositol metabolic process"/>
    <property type="evidence" value="ECO:0007669"/>
    <property type="project" value="TreeGrafter"/>
</dbReference>
<dbReference type="PANTHER" id="PTHR20854:SF4">
    <property type="entry name" value="INOSITOL-1-MONOPHOSPHATASE-RELATED"/>
    <property type="match status" value="1"/>
</dbReference>
<feature type="binding site" evidence="9">
    <location>
        <position position="96"/>
    </location>
    <ligand>
        <name>Mg(2+)</name>
        <dbReference type="ChEBI" id="CHEBI:18420"/>
        <label>1</label>
        <note>catalytic</note>
    </ligand>
</feature>
<dbReference type="Proteomes" id="UP000191987">
    <property type="component" value="Unassembled WGS sequence"/>
</dbReference>
<dbReference type="GO" id="GO:0008934">
    <property type="term" value="F:inositol monophosphate 1-phosphatase activity"/>
    <property type="evidence" value="ECO:0007669"/>
    <property type="project" value="TreeGrafter"/>
</dbReference>
<evidence type="ECO:0000256" key="4">
    <source>
        <dbReference type="ARBA" id="ARBA00013106"/>
    </source>
</evidence>
<feature type="binding site" evidence="9">
    <location>
        <position position="93"/>
    </location>
    <ligand>
        <name>Mg(2+)</name>
        <dbReference type="ChEBI" id="CHEBI:18420"/>
        <label>2</label>
    </ligand>
</feature>
<evidence type="ECO:0000256" key="8">
    <source>
        <dbReference type="ARBA" id="ARBA00022842"/>
    </source>
</evidence>
<comment type="cofactor">
    <cofactor evidence="2 9">
        <name>Mg(2+)</name>
        <dbReference type="ChEBI" id="CHEBI:18420"/>
    </cofactor>
</comment>
<feature type="binding site" evidence="9">
    <location>
        <position position="77"/>
    </location>
    <ligand>
        <name>Mg(2+)</name>
        <dbReference type="ChEBI" id="CHEBI:18420"/>
        <label>1</label>
        <note>catalytic</note>
    </ligand>
</feature>
<dbReference type="Gene3D" id="3.40.190.80">
    <property type="match status" value="1"/>
</dbReference>
<dbReference type="AlphaFoldDB" id="A0A1S7S668"/>
<feature type="binding site" evidence="9">
    <location>
        <position position="95"/>
    </location>
    <ligand>
        <name>Mg(2+)</name>
        <dbReference type="ChEBI" id="CHEBI:18420"/>
        <label>1</label>
        <note>catalytic</note>
    </ligand>
</feature>
<accession>A0A1S7S668</accession>
<dbReference type="GO" id="GO:0046872">
    <property type="term" value="F:metal ion binding"/>
    <property type="evidence" value="ECO:0007669"/>
    <property type="project" value="UniProtKB-KW"/>
</dbReference>
<feature type="binding site" evidence="9">
    <location>
        <position position="220"/>
    </location>
    <ligand>
        <name>Mg(2+)</name>
        <dbReference type="ChEBI" id="CHEBI:18420"/>
        <label>2</label>
    </ligand>
</feature>
<evidence type="ECO:0000256" key="1">
    <source>
        <dbReference type="ARBA" id="ARBA00001033"/>
    </source>
</evidence>
<evidence type="ECO:0000256" key="2">
    <source>
        <dbReference type="ARBA" id="ARBA00001946"/>
    </source>
</evidence>
<protein>
    <recommendedName>
        <fullName evidence="5">Inositol-1-monophosphatase</fullName>
        <ecNumber evidence="4">3.1.3.25</ecNumber>
    </recommendedName>
</protein>
<dbReference type="GeneID" id="86882568"/>
<sequence length="272" mass="29434">MADRDTSTSHAGETASIVEEIARKAGDLALAHFRSLSSLSVETKGHLDLVTKADKEVETFLIAQLREAFPADGIFGEEGGEIKGRSGRIWVIDPIDGTFNFVRGGQNWAISIGLYENKRPTFGVIFAPVRNLMFVGGKTVETKLNGMAVKPLPPLDMSRASTGFSYHPSASTADRLEVIRYISDDLNISFRFCGAATLSMVEVAMGETDGYVSLGDSTWDVMAALPILSNLGVADTIDWDRTDLSAKLRFACGSHDFLEKVKPLLDKVALAA</sequence>
<reference evidence="10 11" key="1">
    <citation type="submission" date="2016-01" db="EMBL/GenBank/DDBJ databases">
        <authorList>
            <person name="Oliw E.H."/>
        </authorList>
    </citation>
    <scope>NUCLEOTIDE SEQUENCE [LARGE SCALE GENOMIC DNA]</scope>
    <source>
        <strain evidence="10 11">Zutra 3-1</strain>
    </source>
</reference>
<name>A0A1S7S668_9HYPH</name>
<evidence type="ECO:0000256" key="9">
    <source>
        <dbReference type="PIRSR" id="PIRSR600760-2"/>
    </source>
</evidence>
<proteinExistence type="inferred from homology"/>
<dbReference type="RefSeq" id="WP_010974906.1">
    <property type="nucleotide sequence ID" value="NZ_LT009751.1"/>
</dbReference>
<dbReference type="Pfam" id="PF00459">
    <property type="entry name" value="Inositol_P"/>
    <property type="match status" value="1"/>
</dbReference>
<dbReference type="FunFam" id="3.30.540.10:FF:000003">
    <property type="entry name" value="Inositol-1-monophosphatase"/>
    <property type="match status" value="1"/>
</dbReference>
<comment type="similarity">
    <text evidence="3">Belongs to the inositol monophosphatase superfamily.</text>
</comment>
<dbReference type="EMBL" id="FBWG01000050">
    <property type="protein sequence ID" value="CUX62991.1"/>
    <property type="molecule type" value="Genomic_DNA"/>
</dbReference>
<dbReference type="SUPFAM" id="SSF56655">
    <property type="entry name" value="Carbohydrate phosphatase"/>
    <property type="match status" value="1"/>
</dbReference>
<dbReference type="InterPro" id="IPR020583">
    <property type="entry name" value="Inositol_monoP_metal-BS"/>
</dbReference>
<keyword evidence="6 9" id="KW-0479">Metal-binding</keyword>
<evidence type="ECO:0000313" key="10">
    <source>
        <dbReference type="EMBL" id="CUX62991.1"/>
    </source>
</evidence>
<dbReference type="CDD" id="cd01643">
    <property type="entry name" value="Bacterial_IMPase_like_2"/>
    <property type="match status" value="1"/>
</dbReference>
<dbReference type="GO" id="GO:0007165">
    <property type="term" value="P:signal transduction"/>
    <property type="evidence" value="ECO:0007669"/>
    <property type="project" value="TreeGrafter"/>
</dbReference>
<evidence type="ECO:0000313" key="11">
    <source>
        <dbReference type="Proteomes" id="UP000191987"/>
    </source>
</evidence>
<dbReference type="EC" id="3.1.3.25" evidence="4"/>
<dbReference type="InterPro" id="IPR000760">
    <property type="entry name" value="Inositol_monophosphatase-like"/>
</dbReference>
<evidence type="ECO:0000256" key="6">
    <source>
        <dbReference type="ARBA" id="ARBA00022723"/>
    </source>
</evidence>
<evidence type="ECO:0000256" key="7">
    <source>
        <dbReference type="ARBA" id="ARBA00022801"/>
    </source>
</evidence>
<dbReference type="PANTHER" id="PTHR20854">
    <property type="entry name" value="INOSITOL MONOPHOSPHATASE"/>
    <property type="match status" value="1"/>
</dbReference>
<keyword evidence="7" id="KW-0378">Hydrolase</keyword>
<dbReference type="Gene3D" id="3.30.540.10">
    <property type="entry name" value="Fructose-1,6-Bisphosphatase, subunit A, domain 1"/>
    <property type="match status" value="1"/>
</dbReference>
<keyword evidence="8 9" id="KW-0460">Magnesium</keyword>
<dbReference type="PROSITE" id="PS00629">
    <property type="entry name" value="IMP_1"/>
    <property type="match status" value="1"/>
</dbReference>
<gene>
    <name evidence="10" type="primary">accG</name>
    <name evidence="10" type="ORF">AGR7C_pTi0065</name>
</gene>
<comment type="catalytic activity">
    <reaction evidence="1">
        <text>a myo-inositol phosphate + H2O = myo-inositol + phosphate</text>
        <dbReference type="Rhea" id="RHEA:24056"/>
        <dbReference type="ChEBI" id="CHEBI:15377"/>
        <dbReference type="ChEBI" id="CHEBI:17268"/>
        <dbReference type="ChEBI" id="CHEBI:43474"/>
        <dbReference type="ChEBI" id="CHEBI:84139"/>
        <dbReference type="EC" id="3.1.3.25"/>
    </reaction>
</comment>